<dbReference type="InterPro" id="IPR011055">
    <property type="entry name" value="Dup_hybrid_motif"/>
</dbReference>
<dbReference type="Pfam" id="PF01476">
    <property type="entry name" value="LysM"/>
    <property type="match status" value="1"/>
</dbReference>
<dbReference type="Gene3D" id="2.70.70.10">
    <property type="entry name" value="Glucose Permease (Domain IIA)"/>
    <property type="match status" value="1"/>
</dbReference>
<dbReference type="Gene3D" id="3.10.350.10">
    <property type="entry name" value="LysM domain"/>
    <property type="match status" value="1"/>
</dbReference>
<evidence type="ECO:0000313" key="3">
    <source>
        <dbReference type="EMBL" id="MEP1058412.1"/>
    </source>
</evidence>
<dbReference type="InterPro" id="IPR036779">
    <property type="entry name" value="LysM_dom_sf"/>
</dbReference>
<dbReference type="PANTHER" id="PTHR21666:SF290">
    <property type="entry name" value="PEPTIDASE M23 DOMAIN PROTEIN"/>
    <property type="match status" value="1"/>
</dbReference>
<dbReference type="Pfam" id="PF01551">
    <property type="entry name" value="Peptidase_M23"/>
    <property type="match status" value="1"/>
</dbReference>
<reference evidence="3 4" key="1">
    <citation type="submission" date="2022-04" db="EMBL/GenBank/DDBJ databases">
        <title>Positive selection, recombination, and allopatry shape intraspecific diversity of widespread and dominant cyanobacteria.</title>
        <authorList>
            <person name="Wei J."/>
            <person name="Shu W."/>
            <person name="Hu C."/>
        </authorList>
    </citation>
    <scope>NUCLEOTIDE SEQUENCE [LARGE SCALE GENOMIC DNA]</scope>
    <source>
        <strain evidence="3 4">AS-A4</strain>
    </source>
</reference>
<comment type="caution">
    <text evidence="3">The sequence shown here is derived from an EMBL/GenBank/DDBJ whole genome shotgun (WGS) entry which is preliminary data.</text>
</comment>
<dbReference type="InterPro" id="IPR018392">
    <property type="entry name" value="LysM"/>
</dbReference>
<evidence type="ECO:0000256" key="1">
    <source>
        <dbReference type="SAM" id="SignalP"/>
    </source>
</evidence>
<dbReference type="PROSITE" id="PS51782">
    <property type="entry name" value="LYSM"/>
    <property type="match status" value="1"/>
</dbReference>
<dbReference type="SUPFAM" id="SSF51261">
    <property type="entry name" value="Duplicated hybrid motif"/>
    <property type="match status" value="1"/>
</dbReference>
<dbReference type="InterPro" id="IPR016047">
    <property type="entry name" value="M23ase_b-sheet_dom"/>
</dbReference>
<dbReference type="CDD" id="cd12797">
    <property type="entry name" value="M23_peptidase"/>
    <property type="match status" value="1"/>
</dbReference>
<dbReference type="CDD" id="cd00118">
    <property type="entry name" value="LysM"/>
    <property type="match status" value="1"/>
</dbReference>
<dbReference type="SUPFAM" id="SSF54106">
    <property type="entry name" value="LysM domain"/>
    <property type="match status" value="1"/>
</dbReference>
<dbReference type="EMBL" id="JAMPLM010000005">
    <property type="protein sequence ID" value="MEP1058412.1"/>
    <property type="molecule type" value="Genomic_DNA"/>
</dbReference>
<feature type="domain" description="LysM" evidence="2">
    <location>
        <begin position="51"/>
        <end position="96"/>
    </location>
</feature>
<name>A0ABV0KH80_9CYAN</name>
<proteinExistence type="predicted"/>
<sequence length="311" mass="32918">MKCSRWLAILFVCSGITLAGAADARLRLLAQTASPEVSAPTCAPPVLSRLVRHKVAAGETLDSIAQQYNLIPSTLMGFNPALRSGKAPLGAQILVPPYNGIRVELKPNQTWRDVAKTYNVRPDVLFEVNGCQASPRAVFVPGVNWSPVATAAAKPTSSPPGSILNNYPLATKPSRSALLLNYGWGIQPLTGKVGFHSGIDLAATVGSPVLAVADGTVAFAGSQSAYGTLVVINHAEALQTRYAQLATLKVKVGQVVKRGQTIATVGRTGNPSTTEPHLHFEVRSRSALGWVAENPEPYVLRAVSRSNQAQK</sequence>
<organism evidence="3 4">
    <name type="scientific">Stenomitos frigidus AS-A4</name>
    <dbReference type="NCBI Taxonomy" id="2933935"/>
    <lineage>
        <taxon>Bacteria</taxon>
        <taxon>Bacillati</taxon>
        <taxon>Cyanobacteriota</taxon>
        <taxon>Cyanophyceae</taxon>
        <taxon>Leptolyngbyales</taxon>
        <taxon>Leptolyngbyaceae</taxon>
        <taxon>Stenomitos</taxon>
    </lineage>
</organism>
<gene>
    <name evidence="3" type="ORF">NDI38_08165</name>
</gene>
<keyword evidence="4" id="KW-1185">Reference proteome</keyword>
<protein>
    <submittedName>
        <fullName evidence="3">M23 family metallopeptidase</fullName>
    </submittedName>
</protein>
<dbReference type="SMART" id="SM00257">
    <property type="entry name" value="LysM"/>
    <property type="match status" value="1"/>
</dbReference>
<feature type="signal peptide" evidence="1">
    <location>
        <begin position="1"/>
        <end position="21"/>
    </location>
</feature>
<evidence type="ECO:0000313" key="4">
    <source>
        <dbReference type="Proteomes" id="UP001476950"/>
    </source>
</evidence>
<feature type="chain" id="PRO_5046277409" evidence="1">
    <location>
        <begin position="22"/>
        <end position="311"/>
    </location>
</feature>
<dbReference type="Proteomes" id="UP001476950">
    <property type="component" value="Unassembled WGS sequence"/>
</dbReference>
<accession>A0ABV0KH80</accession>
<dbReference type="InterPro" id="IPR050570">
    <property type="entry name" value="Cell_wall_metabolism_enzyme"/>
</dbReference>
<keyword evidence="1" id="KW-0732">Signal</keyword>
<evidence type="ECO:0000259" key="2">
    <source>
        <dbReference type="PROSITE" id="PS51782"/>
    </source>
</evidence>
<dbReference type="PANTHER" id="PTHR21666">
    <property type="entry name" value="PEPTIDASE-RELATED"/>
    <property type="match status" value="1"/>
</dbReference>
<dbReference type="RefSeq" id="WP_190447629.1">
    <property type="nucleotide sequence ID" value="NZ_JAMPLM010000005.1"/>
</dbReference>